<name>A0A6A6U276_9PEZI</name>
<keyword evidence="2" id="KW-1185">Reference proteome</keyword>
<accession>A0A6A6U276</accession>
<dbReference type="EMBL" id="MU004239">
    <property type="protein sequence ID" value="KAF2666222.1"/>
    <property type="molecule type" value="Genomic_DNA"/>
</dbReference>
<dbReference type="OrthoDB" id="10627187at2759"/>
<evidence type="ECO:0000313" key="2">
    <source>
        <dbReference type="Proteomes" id="UP000799302"/>
    </source>
</evidence>
<sequence length="53" mass="5662">MTACPTIKVAKGDKLSMKAHFDMEAHPARESSHGEMSEAMALFVGVWVSATPA</sequence>
<protein>
    <submittedName>
        <fullName evidence="1">Uncharacterized protein</fullName>
    </submittedName>
</protein>
<dbReference type="Proteomes" id="UP000799302">
    <property type="component" value="Unassembled WGS sequence"/>
</dbReference>
<dbReference type="AlphaFoldDB" id="A0A6A6U276"/>
<evidence type="ECO:0000313" key="1">
    <source>
        <dbReference type="EMBL" id="KAF2666222.1"/>
    </source>
</evidence>
<gene>
    <name evidence="1" type="ORF">BT63DRAFT_428001</name>
</gene>
<reference evidence="1" key="1">
    <citation type="journal article" date="2020" name="Stud. Mycol.">
        <title>101 Dothideomycetes genomes: a test case for predicting lifestyles and emergence of pathogens.</title>
        <authorList>
            <person name="Haridas S."/>
            <person name="Albert R."/>
            <person name="Binder M."/>
            <person name="Bloem J."/>
            <person name="Labutti K."/>
            <person name="Salamov A."/>
            <person name="Andreopoulos B."/>
            <person name="Baker S."/>
            <person name="Barry K."/>
            <person name="Bills G."/>
            <person name="Bluhm B."/>
            <person name="Cannon C."/>
            <person name="Castanera R."/>
            <person name="Culley D."/>
            <person name="Daum C."/>
            <person name="Ezra D."/>
            <person name="Gonzalez J."/>
            <person name="Henrissat B."/>
            <person name="Kuo A."/>
            <person name="Liang C."/>
            <person name="Lipzen A."/>
            <person name="Lutzoni F."/>
            <person name="Magnuson J."/>
            <person name="Mondo S."/>
            <person name="Nolan M."/>
            <person name="Ohm R."/>
            <person name="Pangilinan J."/>
            <person name="Park H.-J."/>
            <person name="Ramirez L."/>
            <person name="Alfaro M."/>
            <person name="Sun H."/>
            <person name="Tritt A."/>
            <person name="Yoshinaga Y."/>
            <person name="Zwiers L.-H."/>
            <person name="Turgeon B."/>
            <person name="Goodwin S."/>
            <person name="Spatafora J."/>
            <person name="Crous P."/>
            <person name="Grigoriev I."/>
        </authorList>
    </citation>
    <scope>NUCLEOTIDE SEQUENCE</scope>
    <source>
        <strain evidence="1">CBS 115976</strain>
    </source>
</reference>
<proteinExistence type="predicted"/>
<organism evidence="1 2">
    <name type="scientific">Microthyrium microscopicum</name>
    <dbReference type="NCBI Taxonomy" id="703497"/>
    <lineage>
        <taxon>Eukaryota</taxon>
        <taxon>Fungi</taxon>
        <taxon>Dikarya</taxon>
        <taxon>Ascomycota</taxon>
        <taxon>Pezizomycotina</taxon>
        <taxon>Dothideomycetes</taxon>
        <taxon>Dothideomycetes incertae sedis</taxon>
        <taxon>Microthyriales</taxon>
        <taxon>Microthyriaceae</taxon>
        <taxon>Microthyrium</taxon>
    </lineage>
</organism>